<reference evidence="5 6" key="1">
    <citation type="submission" date="2019-02" db="EMBL/GenBank/DDBJ databases">
        <title>Genomic Encyclopedia of Archaeal and Bacterial Type Strains, Phase II (KMG-II): from individual species to whole genera.</title>
        <authorList>
            <person name="Goeker M."/>
        </authorList>
    </citation>
    <scope>NUCLEOTIDE SEQUENCE [LARGE SCALE GENOMIC DNA]</scope>
    <source>
        <strain evidence="5 6">DSM 18101</strain>
    </source>
</reference>
<protein>
    <submittedName>
        <fullName evidence="5">Polygalacturonase</fullName>
    </submittedName>
</protein>
<accession>A0A4Q7YZL4</accession>
<evidence type="ECO:0000256" key="1">
    <source>
        <dbReference type="ARBA" id="ARBA00008834"/>
    </source>
</evidence>
<evidence type="ECO:0000313" key="6">
    <source>
        <dbReference type="Proteomes" id="UP000292958"/>
    </source>
</evidence>
<evidence type="ECO:0000256" key="4">
    <source>
        <dbReference type="RuleBase" id="RU361169"/>
    </source>
</evidence>
<comment type="caution">
    <text evidence="5">The sequence shown here is derived from an EMBL/GenBank/DDBJ whole genome shotgun (WGS) entry which is preliminary data.</text>
</comment>
<dbReference type="InterPro" id="IPR012334">
    <property type="entry name" value="Pectin_lyas_fold"/>
</dbReference>
<dbReference type="Gene3D" id="2.160.20.10">
    <property type="entry name" value="Single-stranded right-handed beta-helix, Pectin lyase-like"/>
    <property type="match status" value="1"/>
</dbReference>
<evidence type="ECO:0000256" key="2">
    <source>
        <dbReference type="ARBA" id="ARBA00022801"/>
    </source>
</evidence>
<proteinExistence type="inferred from homology"/>
<dbReference type="PROSITE" id="PS51318">
    <property type="entry name" value="TAT"/>
    <property type="match status" value="1"/>
</dbReference>
<organism evidence="5 6">
    <name type="scientific">Edaphobacter modestus</name>
    <dbReference type="NCBI Taxonomy" id="388466"/>
    <lineage>
        <taxon>Bacteria</taxon>
        <taxon>Pseudomonadati</taxon>
        <taxon>Acidobacteriota</taxon>
        <taxon>Terriglobia</taxon>
        <taxon>Terriglobales</taxon>
        <taxon>Acidobacteriaceae</taxon>
        <taxon>Edaphobacter</taxon>
    </lineage>
</organism>
<dbReference type="InterPro" id="IPR006626">
    <property type="entry name" value="PbH1"/>
</dbReference>
<evidence type="ECO:0000313" key="5">
    <source>
        <dbReference type="EMBL" id="RZU43258.1"/>
    </source>
</evidence>
<dbReference type="SUPFAM" id="SSF51126">
    <property type="entry name" value="Pectin lyase-like"/>
    <property type="match status" value="1"/>
</dbReference>
<dbReference type="OrthoDB" id="9795222at2"/>
<keyword evidence="2 4" id="KW-0378">Hydrolase</keyword>
<dbReference type="InterPro" id="IPR011050">
    <property type="entry name" value="Pectin_lyase_fold/virulence"/>
</dbReference>
<dbReference type="InterPro" id="IPR006311">
    <property type="entry name" value="TAT_signal"/>
</dbReference>
<dbReference type="AlphaFoldDB" id="A0A4Q7YZL4"/>
<dbReference type="Proteomes" id="UP000292958">
    <property type="component" value="Unassembled WGS sequence"/>
</dbReference>
<keyword evidence="6" id="KW-1185">Reference proteome</keyword>
<evidence type="ECO:0000256" key="3">
    <source>
        <dbReference type="ARBA" id="ARBA00023295"/>
    </source>
</evidence>
<sequence length="530" mass="56019">MSTNRRQILKFGSLGLAAVSPATYFGGIADAQEPQRIEGSALLTPGPRAATETSDTKRLQRAIDQVHERGGGTVHLAAGRYVSGSLLLRSNVSLWLDNGSILAMSPDVAEFLPAEKLTYETGANQATSDFHVALLVGDAVESIAVFGEGVIECEQGKQKGGGPKPVALRRCMRVSLRGITIRNARNYNISMLGCQFVDIDGVTIQGGHSDGIDPDCCRYVRIANCFVESADDSLCLKASGSLGERGATEYVTVTNCVLRTASIHFKCGTESCGDFRNITISNCVFEGGLGMRHGNPGIALYTVDGGNLDGVVASNIVMRDVGTPLAIIRGNRDRCSLGKGPGPLGSISISNIIATGAKFTSVIAGLPDAPVTGVHISRVSISMAVAGTGPKTLEAVPEQPTAYPQPVMFGALPAFGLFLRHVANLVLSDVKLKAPAQEDRPDIVADDVVNLRLHGYEKELGTNATHLWLNNVRDSWLECLAILPVPARSYRVSGAKTSNLFFKGSGVLDWKTNLSVDTSVPCGAVHTSSV</sequence>
<dbReference type="InterPro" id="IPR000743">
    <property type="entry name" value="Glyco_hydro_28"/>
</dbReference>
<comment type="similarity">
    <text evidence="1 4">Belongs to the glycosyl hydrolase 28 family.</text>
</comment>
<dbReference type="Pfam" id="PF00295">
    <property type="entry name" value="Glyco_hydro_28"/>
    <property type="match status" value="1"/>
</dbReference>
<dbReference type="SMART" id="SM00710">
    <property type="entry name" value="PbH1"/>
    <property type="match status" value="3"/>
</dbReference>
<dbReference type="RefSeq" id="WP_130421687.1">
    <property type="nucleotide sequence ID" value="NZ_SHKW01000001.1"/>
</dbReference>
<dbReference type="PANTHER" id="PTHR31339:SF9">
    <property type="entry name" value="PLASMIN AND FIBRONECTIN-BINDING PROTEIN A"/>
    <property type="match status" value="1"/>
</dbReference>
<keyword evidence="3 4" id="KW-0326">Glycosidase</keyword>
<dbReference type="GO" id="GO:0004650">
    <property type="term" value="F:polygalacturonase activity"/>
    <property type="evidence" value="ECO:0007669"/>
    <property type="project" value="InterPro"/>
</dbReference>
<gene>
    <name evidence="5" type="ORF">BDD14_4907</name>
</gene>
<dbReference type="GO" id="GO:0005975">
    <property type="term" value="P:carbohydrate metabolic process"/>
    <property type="evidence" value="ECO:0007669"/>
    <property type="project" value="InterPro"/>
</dbReference>
<name>A0A4Q7YZL4_9BACT</name>
<dbReference type="PANTHER" id="PTHR31339">
    <property type="entry name" value="PECTIN LYASE-RELATED"/>
    <property type="match status" value="1"/>
</dbReference>
<dbReference type="EMBL" id="SHKW01000001">
    <property type="protein sequence ID" value="RZU43258.1"/>
    <property type="molecule type" value="Genomic_DNA"/>
</dbReference>
<dbReference type="InterPro" id="IPR051801">
    <property type="entry name" value="GH28_Enzymes"/>
</dbReference>